<dbReference type="Gene3D" id="2.40.50.40">
    <property type="match status" value="1"/>
</dbReference>
<comment type="caution">
    <text evidence="3">The sequence shown here is derived from an EMBL/GenBank/DDBJ whole genome shotgun (WGS) entry which is preliminary data.</text>
</comment>
<sequence length="368" mass="44250">MNTQDRINDLISNTYKNTHVGPEKIYRILKSKGITNVGRSRIKRLLRSQDSYTLRKELRHSFRRARVIVSGIDDQWDMDLADMSNIASENDQFRYLLVVVDIFSKYLWIQVLKNKSAKVVVEAMKKILAGNRKCKKIRTDKEKEFNNNIMKSYLKNEGIQYFTTQNSETKANYAERVIKTVKNMMYRYFTERRNHKYLDVLQDIVKVYNSTPHRSLNNIQPKDVSKTNEADIWAYMYLKPKKITSKKPRSYHFKANDFVRISYISMLFDRSYDEHFTREIFKVSRRFRMQAIPVYRIKEYDGTSIKGLFYESEMVKVNKDEDVMWYVEKKIRKRKRNGRVQWLVKFEGWPNKYNQWLNEEDITDPNDS</sequence>
<dbReference type="Proteomes" id="UP000683360">
    <property type="component" value="Unassembled WGS sequence"/>
</dbReference>
<accession>A0A8S3T4C1</accession>
<dbReference type="PANTHER" id="PTHR46585">
    <property type="entry name" value="INTEGRASE CORE DOMAIN CONTAINING PROTEIN"/>
    <property type="match status" value="1"/>
</dbReference>
<evidence type="ECO:0000259" key="2">
    <source>
        <dbReference type="PROSITE" id="PS50994"/>
    </source>
</evidence>
<dbReference type="AlphaFoldDB" id="A0A8S3T4C1"/>
<protein>
    <recommendedName>
        <fullName evidence="5">Integrase catalytic domain-containing protein</fullName>
    </recommendedName>
</protein>
<dbReference type="PROSITE" id="PS50994">
    <property type="entry name" value="INTEGRASE"/>
    <property type="match status" value="1"/>
</dbReference>
<evidence type="ECO:0008006" key="5">
    <source>
        <dbReference type="Google" id="ProtNLM"/>
    </source>
</evidence>
<name>A0A8S3T4C1_MYTED</name>
<dbReference type="Gene3D" id="3.30.420.10">
    <property type="entry name" value="Ribonuclease H-like superfamily/Ribonuclease H"/>
    <property type="match status" value="1"/>
</dbReference>
<evidence type="ECO:0000313" key="3">
    <source>
        <dbReference type="EMBL" id="CAG2225692.1"/>
    </source>
</evidence>
<evidence type="ECO:0000259" key="1">
    <source>
        <dbReference type="PROSITE" id="PS50013"/>
    </source>
</evidence>
<feature type="domain" description="Integrase catalytic" evidence="2">
    <location>
        <begin position="67"/>
        <end position="229"/>
    </location>
</feature>
<dbReference type="OrthoDB" id="6063315at2759"/>
<gene>
    <name evidence="3" type="ORF">MEDL_38820</name>
</gene>
<dbReference type="EMBL" id="CAJPWZ010001856">
    <property type="protein sequence ID" value="CAG2225692.1"/>
    <property type="molecule type" value="Genomic_DNA"/>
</dbReference>
<dbReference type="InterPro" id="IPR012337">
    <property type="entry name" value="RNaseH-like_sf"/>
</dbReference>
<dbReference type="SUPFAM" id="SSF54160">
    <property type="entry name" value="Chromo domain-like"/>
    <property type="match status" value="1"/>
</dbReference>
<dbReference type="GO" id="GO:0015074">
    <property type="term" value="P:DNA integration"/>
    <property type="evidence" value="ECO:0007669"/>
    <property type="project" value="InterPro"/>
</dbReference>
<evidence type="ECO:0000313" key="4">
    <source>
        <dbReference type="Proteomes" id="UP000683360"/>
    </source>
</evidence>
<dbReference type="Pfam" id="PF00665">
    <property type="entry name" value="rve"/>
    <property type="match status" value="1"/>
</dbReference>
<dbReference type="InterPro" id="IPR000953">
    <property type="entry name" value="Chromo/chromo_shadow_dom"/>
</dbReference>
<keyword evidence="4" id="KW-1185">Reference proteome</keyword>
<dbReference type="PANTHER" id="PTHR46585:SF1">
    <property type="entry name" value="CHROMO DOMAIN-CONTAINING PROTEIN"/>
    <property type="match status" value="1"/>
</dbReference>
<feature type="domain" description="Chromo" evidence="1">
    <location>
        <begin position="325"/>
        <end position="368"/>
    </location>
</feature>
<dbReference type="SUPFAM" id="SSF53098">
    <property type="entry name" value="Ribonuclease H-like"/>
    <property type="match status" value="1"/>
</dbReference>
<proteinExistence type="predicted"/>
<dbReference type="InterPro" id="IPR036397">
    <property type="entry name" value="RNaseH_sf"/>
</dbReference>
<dbReference type="GO" id="GO:0003676">
    <property type="term" value="F:nucleic acid binding"/>
    <property type="evidence" value="ECO:0007669"/>
    <property type="project" value="InterPro"/>
</dbReference>
<organism evidence="3 4">
    <name type="scientific">Mytilus edulis</name>
    <name type="common">Blue mussel</name>
    <dbReference type="NCBI Taxonomy" id="6550"/>
    <lineage>
        <taxon>Eukaryota</taxon>
        <taxon>Metazoa</taxon>
        <taxon>Spiralia</taxon>
        <taxon>Lophotrochozoa</taxon>
        <taxon>Mollusca</taxon>
        <taxon>Bivalvia</taxon>
        <taxon>Autobranchia</taxon>
        <taxon>Pteriomorphia</taxon>
        <taxon>Mytilida</taxon>
        <taxon>Mytiloidea</taxon>
        <taxon>Mytilidae</taxon>
        <taxon>Mytilinae</taxon>
        <taxon>Mytilus</taxon>
    </lineage>
</organism>
<dbReference type="InterPro" id="IPR016197">
    <property type="entry name" value="Chromo-like_dom_sf"/>
</dbReference>
<reference evidence="3" key="1">
    <citation type="submission" date="2021-03" db="EMBL/GenBank/DDBJ databases">
        <authorList>
            <person name="Bekaert M."/>
        </authorList>
    </citation>
    <scope>NUCLEOTIDE SEQUENCE</scope>
</reference>
<dbReference type="PROSITE" id="PS50013">
    <property type="entry name" value="CHROMO_2"/>
    <property type="match status" value="1"/>
</dbReference>
<dbReference type="InterPro" id="IPR001584">
    <property type="entry name" value="Integrase_cat-core"/>
</dbReference>